<dbReference type="Proteomes" id="UP000013085">
    <property type="component" value="Unassembled WGS sequence"/>
</dbReference>
<dbReference type="PATRIC" id="fig|999408.3.peg.3885"/>
<dbReference type="HOGENOM" id="CLU_1068340_0_0_9"/>
<reference evidence="1 2" key="1">
    <citation type="submission" date="2013-01" db="EMBL/GenBank/DDBJ databases">
        <title>The Genome Sequence of Clostridium clostridioforme 90A8.</title>
        <authorList>
            <consortium name="The Broad Institute Genome Sequencing Platform"/>
            <person name="Earl A."/>
            <person name="Ward D."/>
            <person name="Feldgarden M."/>
            <person name="Gevers D."/>
            <person name="Courvalin P."/>
            <person name="Lambert T."/>
            <person name="Walker B."/>
            <person name="Young S.K."/>
            <person name="Zeng Q."/>
            <person name="Gargeya S."/>
            <person name="Fitzgerald M."/>
            <person name="Haas B."/>
            <person name="Abouelleil A."/>
            <person name="Alvarado L."/>
            <person name="Arachchi H.M."/>
            <person name="Berlin A.M."/>
            <person name="Chapman S.B."/>
            <person name="Dewar J."/>
            <person name="Goldberg J."/>
            <person name="Griggs A."/>
            <person name="Gujja S."/>
            <person name="Hansen M."/>
            <person name="Howarth C."/>
            <person name="Imamovic A."/>
            <person name="Larimer J."/>
            <person name="McCowan C."/>
            <person name="Murphy C."/>
            <person name="Neiman D."/>
            <person name="Pearson M."/>
            <person name="Priest M."/>
            <person name="Roberts A."/>
            <person name="Saif S."/>
            <person name="Shea T."/>
            <person name="Sisk P."/>
            <person name="Sykes S."/>
            <person name="Wortman J."/>
            <person name="Nusbaum C."/>
            <person name="Birren B."/>
        </authorList>
    </citation>
    <scope>NUCLEOTIDE SEQUENCE [LARGE SCALE GENOMIC DNA]</scope>
    <source>
        <strain evidence="1 2">90A8</strain>
    </source>
</reference>
<name>A0A0E2H7L2_9FIRM</name>
<evidence type="ECO:0000313" key="2">
    <source>
        <dbReference type="Proteomes" id="UP000013085"/>
    </source>
</evidence>
<proteinExistence type="predicted"/>
<organism evidence="1 2">
    <name type="scientific">[Clostridium] clostridioforme 90A8</name>
    <dbReference type="NCBI Taxonomy" id="999408"/>
    <lineage>
        <taxon>Bacteria</taxon>
        <taxon>Bacillati</taxon>
        <taxon>Bacillota</taxon>
        <taxon>Clostridia</taxon>
        <taxon>Lachnospirales</taxon>
        <taxon>Lachnospiraceae</taxon>
        <taxon>Enterocloster</taxon>
    </lineage>
</organism>
<dbReference type="AlphaFoldDB" id="A0A0E2H7L2"/>
<evidence type="ECO:0000313" key="1">
    <source>
        <dbReference type="EMBL" id="ENZ12493.1"/>
    </source>
</evidence>
<protein>
    <submittedName>
        <fullName evidence="1">Uncharacterized protein</fullName>
    </submittedName>
</protein>
<sequence>MAYKPFYQITDWQNLPIQKTPINRTNLLHVENGIKEADNRIIHLDTEKLEKSEANLMVKSVVVDAETGVITVTLLNGTVYTYDLDIERVVVNFDITDDNILILTLADGTKKRVDLTRFVYSFSNTATITMKMVNRKVTAEIVDGSVTMAKLDASIQSTFLQYLLDAESARDLALQYQKNAKRYAIGDAEFDGSETDNAEYYCDQSKKYSEIAQEVAAITYPNVYVDIGNGHLLAIGGNNFYLSLDSSGHLISQIGSGETV</sequence>
<gene>
    <name evidence="1" type="ORF">HMPREF1090_03624</name>
</gene>
<dbReference type="EMBL" id="AGYR01000039">
    <property type="protein sequence ID" value="ENZ12493.1"/>
    <property type="molecule type" value="Genomic_DNA"/>
</dbReference>
<comment type="caution">
    <text evidence="1">The sequence shown here is derived from an EMBL/GenBank/DDBJ whole genome shotgun (WGS) entry which is preliminary data.</text>
</comment>
<dbReference type="RefSeq" id="WP_002593719.1">
    <property type="nucleotide sequence ID" value="NZ_KB850979.1"/>
</dbReference>
<accession>A0A0E2H7L2</accession>